<dbReference type="AlphaFoldDB" id="A0ABD0UPV6"/>
<comment type="caution">
    <text evidence="1">The sequence shown here is derived from an EMBL/GenBank/DDBJ whole genome shotgun (WGS) entry which is preliminary data.</text>
</comment>
<protein>
    <submittedName>
        <fullName evidence="1">Uncharacterized protein</fullName>
    </submittedName>
</protein>
<keyword evidence="2" id="KW-1185">Reference proteome</keyword>
<reference evidence="1 2" key="1">
    <citation type="journal article" date="2024" name="Plant Biotechnol. J.">
        <title>Dendrobium thyrsiflorum genome and its molecular insights into genes involved in important horticultural traits.</title>
        <authorList>
            <person name="Chen B."/>
            <person name="Wang J.Y."/>
            <person name="Zheng P.J."/>
            <person name="Li K.L."/>
            <person name="Liang Y.M."/>
            <person name="Chen X.F."/>
            <person name="Zhang C."/>
            <person name="Zhao X."/>
            <person name="He X."/>
            <person name="Zhang G.Q."/>
            <person name="Liu Z.J."/>
            <person name="Xu Q."/>
        </authorList>
    </citation>
    <scope>NUCLEOTIDE SEQUENCE [LARGE SCALE GENOMIC DNA]</scope>
    <source>
        <strain evidence="1">GZMU011</strain>
    </source>
</reference>
<sequence>MDNQAVVEEEKSGGKSSQIYLSLFSSFSCLLSLLVKNEKSIYSFLRVTWLVNKEKIKAMLGMKLSSGWKLWSDSSHLPSSGVLNPVDSTTFFVLGFGDGWKLSSTPRLFLLGFFCLGSGWQTAAQVTKSAAFNIYEQLTSAFNGQKAKL</sequence>
<evidence type="ECO:0000313" key="1">
    <source>
        <dbReference type="EMBL" id="KAL0914686.1"/>
    </source>
</evidence>
<accession>A0ABD0UPV6</accession>
<gene>
    <name evidence="1" type="ORF">M5K25_015054</name>
</gene>
<dbReference type="Proteomes" id="UP001552299">
    <property type="component" value="Unassembled WGS sequence"/>
</dbReference>
<proteinExistence type="predicted"/>
<evidence type="ECO:0000313" key="2">
    <source>
        <dbReference type="Proteomes" id="UP001552299"/>
    </source>
</evidence>
<organism evidence="1 2">
    <name type="scientific">Dendrobium thyrsiflorum</name>
    <name type="common">Pinecone-like raceme dendrobium</name>
    <name type="synonym">Orchid</name>
    <dbReference type="NCBI Taxonomy" id="117978"/>
    <lineage>
        <taxon>Eukaryota</taxon>
        <taxon>Viridiplantae</taxon>
        <taxon>Streptophyta</taxon>
        <taxon>Embryophyta</taxon>
        <taxon>Tracheophyta</taxon>
        <taxon>Spermatophyta</taxon>
        <taxon>Magnoliopsida</taxon>
        <taxon>Liliopsida</taxon>
        <taxon>Asparagales</taxon>
        <taxon>Orchidaceae</taxon>
        <taxon>Epidendroideae</taxon>
        <taxon>Malaxideae</taxon>
        <taxon>Dendrobiinae</taxon>
        <taxon>Dendrobium</taxon>
    </lineage>
</organism>
<name>A0ABD0UPV6_DENTH</name>
<dbReference type="EMBL" id="JANQDX010000012">
    <property type="protein sequence ID" value="KAL0914686.1"/>
    <property type="molecule type" value="Genomic_DNA"/>
</dbReference>